<dbReference type="SUPFAM" id="SSF81301">
    <property type="entry name" value="Nucleotidyltransferase"/>
    <property type="match status" value="1"/>
</dbReference>
<dbReference type="Pfam" id="PF01909">
    <property type="entry name" value="NTP_transf_2"/>
    <property type="match status" value="1"/>
</dbReference>
<dbReference type="eggNOG" id="COG2250">
    <property type="taxonomic scope" value="Bacteria"/>
</dbReference>
<dbReference type="InterPro" id="IPR052548">
    <property type="entry name" value="Type_VII_TA_antitoxin"/>
</dbReference>
<keyword evidence="3" id="KW-1185">Reference proteome</keyword>
<dbReference type="eggNOG" id="COG1708">
    <property type="taxonomic scope" value="Bacteria"/>
</dbReference>
<protein>
    <submittedName>
        <fullName evidence="2">DNA polymerase beta domain protein region</fullName>
    </submittedName>
</protein>
<dbReference type="Gene3D" id="3.30.460.10">
    <property type="entry name" value="Beta Polymerase, domain 2"/>
    <property type="match status" value="1"/>
</dbReference>
<dbReference type="InterPro" id="IPR043519">
    <property type="entry name" value="NT_sf"/>
</dbReference>
<proteinExistence type="predicted"/>
<dbReference type="AlphaFoldDB" id="E8RKE4"/>
<dbReference type="Pfam" id="PF05168">
    <property type="entry name" value="HEPN"/>
    <property type="match status" value="1"/>
</dbReference>
<dbReference type="STRING" id="573065.Astex_0739"/>
<dbReference type="EMBL" id="CP002395">
    <property type="protein sequence ID" value="ADU12424.1"/>
    <property type="molecule type" value="Genomic_DNA"/>
</dbReference>
<dbReference type="SMART" id="SM00748">
    <property type="entry name" value="HEPN"/>
    <property type="match status" value="1"/>
</dbReference>
<evidence type="ECO:0000313" key="3">
    <source>
        <dbReference type="Proteomes" id="UP000001492"/>
    </source>
</evidence>
<accession>E8RKE4</accession>
<dbReference type="KEGG" id="aex:Astex_0739"/>
<dbReference type="InterPro" id="IPR007842">
    <property type="entry name" value="HEPN_dom"/>
</dbReference>
<dbReference type="PANTHER" id="PTHR33933:SF1">
    <property type="entry name" value="PROTEIN ADENYLYLTRANSFERASE MNTA-RELATED"/>
    <property type="match status" value="1"/>
</dbReference>
<sequence length="321" mass="36852">MVNAPLWQPSSGTMLIPNCGAFLMLADKLEHLPDVKRRELTRVVQILFDEFEDATKTALSDKRKAGRILKIILFGSYARGDWVEDRSSGYRSDYDLLIVVNGQAFTDLQDYWAKADEHLIREYTVTEHIRTPVNFIVHSLNEVNDNLARGRPFFVDIARDGIMLYEAPGHPLVAPKPLTEAERLAEARGHYEQWLPSAHSRYELALEALRRGFSKDAAFDLHQTVERLYHGLLLTLTLYSPKSHRITMLRSQAEALDDRLKGIWPAETKLHRQAFDRLRRAYVEARYSASYSIGEDELAWLSERVGLLQKTVETVCQERIA</sequence>
<gene>
    <name evidence="2" type="ordered locus">Astex_0739</name>
</gene>
<dbReference type="HOGENOM" id="CLU_051494_0_0_5"/>
<dbReference type="PANTHER" id="PTHR33933">
    <property type="entry name" value="NUCLEOTIDYLTRANSFERASE"/>
    <property type="match status" value="1"/>
</dbReference>
<dbReference type="PROSITE" id="PS50910">
    <property type="entry name" value="HEPN"/>
    <property type="match status" value="1"/>
</dbReference>
<dbReference type="GO" id="GO:0016779">
    <property type="term" value="F:nucleotidyltransferase activity"/>
    <property type="evidence" value="ECO:0007669"/>
    <property type="project" value="InterPro"/>
</dbReference>
<dbReference type="CDD" id="cd05403">
    <property type="entry name" value="NT_KNTase_like"/>
    <property type="match status" value="1"/>
</dbReference>
<reference evidence="3" key="1">
    <citation type="submission" date="2010-12" db="EMBL/GenBank/DDBJ databases">
        <title>Complete sequence of chromosome 1 of Asticcacaulis excentricus CB 48.</title>
        <authorList>
            <consortium name="US DOE Joint Genome Institute"/>
            <person name="Lucas S."/>
            <person name="Copeland A."/>
            <person name="Lapidus A."/>
            <person name="Cheng J.-F."/>
            <person name="Bruce D."/>
            <person name="Goodwin L."/>
            <person name="Pitluck S."/>
            <person name="Teshima H."/>
            <person name="Davenport K."/>
            <person name="Detter J.C."/>
            <person name="Han C."/>
            <person name="Tapia R."/>
            <person name="Land M."/>
            <person name="Hauser L."/>
            <person name="Jeffries C."/>
            <person name="Kyrpides N."/>
            <person name="Ivanova N."/>
            <person name="Ovchinnikova G."/>
            <person name="Brun Y.V."/>
            <person name="Woyke T."/>
        </authorList>
    </citation>
    <scope>NUCLEOTIDE SEQUENCE [LARGE SCALE GENOMIC DNA]</scope>
    <source>
        <strain evidence="3">ATCC 15261 / DSM 4724 / KCTC 12464 / NCIMB 9791 / VKM B-1370 / CB 48</strain>
    </source>
</reference>
<evidence type="ECO:0000313" key="2">
    <source>
        <dbReference type="EMBL" id="ADU12424.1"/>
    </source>
</evidence>
<dbReference type="InterPro" id="IPR002934">
    <property type="entry name" value="Polymerase_NTP_transf_dom"/>
</dbReference>
<dbReference type="Gene3D" id="1.20.120.330">
    <property type="entry name" value="Nucleotidyltransferases domain 2"/>
    <property type="match status" value="1"/>
</dbReference>
<name>E8RKE4_ASTEC</name>
<evidence type="ECO:0000259" key="1">
    <source>
        <dbReference type="PROSITE" id="PS50910"/>
    </source>
</evidence>
<organism evidence="2 3">
    <name type="scientific">Asticcacaulis excentricus (strain ATCC 15261 / DSM 4724 / KCTC 12464 / NCIMB 9791 / VKM B-1370 / CB 48)</name>
    <dbReference type="NCBI Taxonomy" id="573065"/>
    <lineage>
        <taxon>Bacteria</taxon>
        <taxon>Pseudomonadati</taxon>
        <taxon>Pseudomonadota</taxon>
        <taxon>Alphaproteobacteria</taxon>
        <taxon>Caulobacterales</taxon>
        <taxon>Caulobacteraceae</taxon>
        <taxon>Asticcacaulis</taxon>
    </lineage>
</organism>
<dbReference type="SUPFAM" id="SSF81593">
    <property type="entry name" value="Nucleotidyltransferase substrate binding subunit/domain"/>
    <property type="match status" value="1"/>
</dbReference>
<feature type="domain" description="HEPN" evidence="1">
    <location>
        <begin position="195"/>
        <end position="315"/>
    </location>
</feature>
<dbReference type="Proteomes" id="UP000001492">
    <property type="component" value="Chromosome 1"/>
</dbReference>